<keyword evidence="5" id="KW-0460">Magnesium</keyword>
<geneLocation type="plasmid" evidence="12">
    <name>pVb0499</name>
</geneLocation>
<dbReference type="PRINTS" id="PR00866">
    <property type="entry name" value="RNADNAPOLMS"/>
</dbReference>
<comment type="similarity">
    <text evidence="8">Belongs to the bacterial reverse transcriptase family.</text>
</comment>
<dbReference type="Pfam" id="PF08388">
    <property type="entry name" value="GIIM"/>
    <property type="match status" value="1"/>
</dbReference>
<comment type="catalytic activity">
    <reaction evidence="9">
        <text>DNA(n) + a 2'-deoxyribonucleoside 5'-triphosphate = DNA(n+1) + diphosphate</text>
        <dbReference type="Rhea" id="RHEA:22508"/>
        <dbReference type="Rhea" id="RHEA-COMP:17339"/>
        <dbReference type="Rhea" id="RHEA-COMP:17340"/>
        <dbReference type="ChEBI" id="CHEBI:33019"/>
        <dbReference type="ChEBI" id="CHEBI:61560"/>
        <dbReference type="ChEBI" id="CHEBI:173112"/>
        <dbReference type="EC" id="2.7.7.49"/>
    </reaction>
</comment>
<accession>A0A291RAT6</accession>
<dbReference type="NCBIfam" id="TIGR04416">
    <property type="entry name" value="group_II_RT_mat"/>
    <property type="match status" value="1"/>
</dbReference>
<dbReference type="EC" id="2.7.7.49" evidence="1"/>
<dbReference type="InterPro" id="IPR000477">
    <property type="entry name" value="RT_dom"/>
</dbReference>
<keyword evidence="7" id="KW-0051">Antiviral defense</keyword>
<keyword evidence="12" id="KW-0614">Plasmid</keyword>
<keyword evidence="4" id="KW-0479">Metal-binding</keyword>
<dbReference type="InterPro" id="IPR030931">
    <property type="entry name" value="Group_II_RT_mat"/>
</dbReference>
<dbReference type="InterPro" id="IPR000123">
    <property type="entry name" value="Reverse_transcriptase_msDNA"/>
</dbReference>
<dbReference type="InterPro" id="IPR013597">
    <property type="entry name" value="Mat_intron_G2"/>
</dbReference>
<evidence type="ECO:0000256" key="4">
    <source>
        <dbReference type="ARBA" id="ARBA00022723"/>
    </source>
</evidence>
<proteinExistence type="inferred from homology"/>
<evidence type="ECO:0000259" key="10">
    <source>
        <dbReference type="PROSITE" id="PS50878"/>
    </source>
</evidence>
<dbReference type="Pfam" id="PF00078">
    <property type="entry name" value="RVT_1"/>
    <property type="match status" value="1"/>
</dbReference>
<keyword evidence="2" id="KW-0808">Transferase</keyword>
<name>A0A291RAT6_VIBPH</name>
<feature type="domain" description="Reverse transcriptase" evidence="10">
    <location>
        <begin position="92"/>
        <end position="317"/>
    </location>
</feature>
<dbReference type="GO" id="GO:0046872">
    <property type="term" value="F:metal ion binding"/>
    <property type="evidence" value="ECO:0007669"/>
    <property type="project" value="UniProtKB-KW"/>
</dbReference>
<evidence type="ECO:0000256" key="8">
    <source>
        <dbReference type="ARBA" id="ARBA00034120"/>
    </source>
</evidence>
<dbReference type="PROSITE" id="PS50878">
    <property type="entry name" value="RT_POL"/>
    <property type="match status" value="1"/>
</dbReference>
<organism evidence="12">
    <name type="scientific">Vibrio parahaemolyticus</name>
    <dbReference type="NCBI Taxonomy" id="670"/>
    <lineage>
        <taxon>Bacteria</taxon>
        <taxon>Pseudomonadati</taxon>
        <taxon>Pseudomonadota</taxon>
        <taxon>Gammaproteobacteria</taxon>
        <taxon>Vibrionales</taxon>
        <taxon>Vibrionaceae</taxon>
        <taxon>Vibrio</taxon>
    </lineage>
</organism>
<keyword evidence="6 12" id="KW-0695">RNA-directed DNA polymerase</keyword>
<dbReference type="CDD" id="cd01651">
    <property type="entry name" value="RT_G2_intron"/>
    <property type="match status" value="1"/>
</dbReference>
<dbReference type="SUPFAM" id="SSF56672">
    <property type="entry name" value="DNA/RNA polymerases"/>
    <property type="match status" value="1"/>
</dbReference>
<protein>
    <recommendedName>
        <fullName evidence="1">RNA-directed DNA polymerase</fullName>
        <ecNumber evidence="1">2.7.7.49</ecNumber>
    </recommendedName>
</protein>
<reference evidence="12" key="1">
    <citation type="submission" date="2017-08" db="EMBL/GenBank/DDBJ databases">
        <title>First detection of Cephalosporin-resistant Vibrio Parahemolyticus co-harboring blaCTX-M-55 and blaOXA-10 genes from retail shrimp in China.</title>
        <authorList>
            <person name="Zheng Z."/>
            <person name="Li R."/>
            <person name="Chen S."/>
        </authorList>
    </citation>
    <scope>NUCLEOTIDE SEQUENCE</scope>
    <source>
        <strain evidence="11">Vb0267</strain>
        <strain evidence="12">Vb0499</strain>
        <plasmid evidence="11">pVb0267</plasmid>
        <plasmid evidence="12">pVb0499</plasmid>
    </source>
</reference>
<gene>
    <name evidence="12" type="primary">ltrA</name>
</gene>
<sequence>MLMNNVMHQMSKELERGKQKQGEALLMPTRDETAFPQQQFKHTGQSLLEQALARENMRLAWQRVKANKGSAGVDGLTIAQTAEHLKVQWPAIKAQLLNGSYRPQPVRRVGIPKSDGTERELGVPTVTDRLIQQALLQVLQPKLDPQFSEHSYGFRPGRRAQSAVLAAQRYVQEGYQIVVDVDLSKFFDRVNHDILMDRLSKRLDDKSVLHLIRAYLNAGIMANGVVITRQEGTPQGGPLSPLLANVLLDEVDKALEQRGYRFARYADDCNVYVRSQKAGERVMAWLRRLYGKLRLQVNESKSAVGSVFGRKFLGYSLWRTRRGEVKRAVSEAALMRFKTRVKQLTRRQTGRSLSEVIAGLRRYMLGWKGYFGLSQTPYIWQRLDEWIRHRLRAIQLKQWRHGKRAYEMVRKLGGSESVAKRIAGNCRSWWRNSQMLLHTVLTISYFDKQGLIRLS</sequence>
<dbReference type="GO" id="GO:0051607">
    <property type="term" value="P:defense response to virus"/>
    <property type="evidence" value="ECO:0007669"/>
    <property type="project" value="UniProtKB-KW"/>
</dbReference>
<dbReference type="PANTHER" id="PTHR34047">
    <property type="entry name" value="NUCLEAR INTRON MATURASE 1, MITOCHONDRIAL-RELATED"/>
    <property type="match status" value="1"/>
</dbReference>
<evidence type="ECO:0000256" key="6">
    <source>
        <dbReference type="ARBA" id="ARBA00022918"/>
    </source>
</evidence>
<dbReference type="GO" id="GO:0003964">
    <property type="term" value="F:RNA-directed DNA polymerase activity"/>
    <property type="evidence" value="ECO:0007669"/>
    <property type="project" value="UniProtKB-KW"/>
</dbReference>
<dbReference type="InterPro" id="IPR051083">
    <property type="entry name" value="GrpII_Intron_Splice-Mob/Def"/>
</dbReference>
<evidence type="ECO:0000256" key="3">
    <source>
        <dbReference type="ARBA" id="ARBA00022695"/>
    </source>
</evidence>
<evidence type="ECO:0000313" key="12">
    <source>
        <dbReference type="EMBL" id="ATL64325.1"/>
    </source>
</evidence>
<dbReference type="InterPro" id="IPR043502">
    <property type="entry name" value="DNA/RNA_pol_sf"/>
</dbReference>
<geneLocation type="plasmid" evidence="11">
    <name>pVb0267</name>
</geneLocation>
<dbReference type="GO" id="GO:0003723">
    <property type="term" value="F:RNA binding"/>
    <property type="evidence" value="ECO:0007669"/>
    <property type="project" value="InterPro"/>
</dbReference>
<evidence type="ECO:0000256" key="2">
    <source>
        <dbReference type="ARBA" id="ARBA00022679"/>
    </source>
</evidence>
<evidence type="ECO:0000256" key="7">
    <source>
        <dbReference type="ARBA" id="ARBA00023118"/>
    </source>
</evidence>
<evidence type="ECO:0000256" key="9">
    <source>
        <dbReference type="ARBA" id="ARBA00048173"/>
    </source>
</evidence>
<dbReference type="AlphaFoldDB" id="A0A291RAT6"/>
<dbReference type="EMBL" id="MF627444">
    <property type="protein sequence ID" value="ATL64128.1"/>
    <property type="molecule type" value="Genomic_DNA"/>
</dbReference>
<keyword evidence="3" id="KW-0548">Nucleotidyltransferase</keyword>
<evidence type="ECO:0000256" key="5">
    <source>
        <dbReference type="ARBA" id="ARBA00022842"/>
    </source>
</evidence>
<evidence type="ECO:0000256" key="1">
    <source>
        <dbReference type="ARBA" id="ARBA00012493"/>
    </source>
</evidence>
<dbReference type="PANTHER" id="PTHR34047:SF8">
    <property type="entry name" value="PROTEIN YKFC"/>
    <property type="match status" value="1"/>
</dbReference>
<dbReference type="EMBL" id="MF627445">
    <property type="protein sequence ID" value="ATL64325.1"/>
    <property type="molecule type" value="Genomic_DNA"/>
</dbReference>
<evidence type="ECO:0000313" key="11">
    <source>
        <dbReference type="EMBL" id="ATL64128.1"/>
    </source>
</evidence>